<dbReference type="Proteomes" id="UP000563523">
    <property type="component" value="Unassembled WGS sequence"/>
</dbReference>
<comment type="caution">
    <text evidence="2">The sequence shown here is derived from an EMBL/GenBank/DDBJ whole genome shotgun (WGS) entry which is preliminary data.</text>
</comment>
<dbReference type="Pfam" id="PF07314">
    <property type="entry name" value="Lit"/>
    <property type="match status" value="1"/>
</dbReference>
<evidence type="ECO:0000313" key="2">
    <source>
        <dbReference type="EMBL" id="NVY97189.1"/>
    </source>
</evidence>
<organism evidence="2 3">
    <name type="scientific">Bombilactobacillus apium</name>
    <dbReference type="NCBI Taxonomy" id="2675299"/>
    <lineage>
        <taxon>Bacteria</taxon>
        <taxon>Bacillati</taxon>
        <taxon>Bacillota</taxon>
        <taxon>Bacilli</taxon>
        <taxon>Lactobacillales</taxon>
        <taxon>Lactobacillaceae</taxon>
        <taxon>Bombilactobacillus</taxon>
    </lineage>
</organism>
<feature type="transmembrane region" description="Helical" evidence="1">
    <location>
        <begin position="123"/>
        <end position="142"/>
    </location>
</feature>
<gene>
    <name evidence="2" type="ORF">HU830_08655</name>
</gene>
<feature type="transmembrane region" description="Helical" evidence="1">
    <location>
        <begin position="178"/>
        <end position="200"/>
    </location>
</feature>
<accession>A0A850R227</accession>
<feature type="transmembrane region" description="Helical" evidence="1">
    <location>
        <begin position="90"/>
        <end position="111"/>
    </location>
</feature>
<evidence type="ECO:0000313" key="3">
    <source>
        <dbReference type="Proteomes" id="UP000563523"/>
    </source>
</evidence>
<keyword evidence="1" id="KW-0472">Membrane</keyword>
<dbReference type="RefSeq" id="WP_176943353.1">
    <property type="nucleotide sequence ID" value="NZ_JABZEC010000013.1"/>
</dbReference>
<keyword evidence="1" id="KW-0812">Transmembrane</keyword>
<reference evidence="2 3" key="1">
    <citation type="submission" date="2020-06" db="EMBL/GenBank/DDBJ databases">
        <authorList>
            <person name="Kang J."/>
        </authorList>
    </citation>
    <scope>NUCLEOTIDE SEQUENCE [LARGE SCALE GENOMIC DNA]</scope>
    <source>
        <strain evidence="2 3">DCY120</strain>
    </source>
</reference>
<dbReference type="EMBL" id="JABZEC010000013">
    <property type="protein sequence ID" value="NVY97189.1"/>
    <property type="molecule type" value="Genomic_DNA"/>
</dbReference>
<evidence type="ECO:0000256" key="1">
    <source>
        <dbReference type="SAM" id="Phobius"/>
    </source>
</evidence>
<sequence length="218" mass="25364">MMANLFFCAILLAWLVGASFTLTVGMSSLIFWFDSRYLELNLVSDRSLVQVERGFHQVLAYLTTPGSGSLKLTNFALSAAGRSHFQEVKIIFYVLFILTLISVCGLLFFGWRRQLRARLRINSTFLWNLIWLPIIIAVIASLDFDSFFIEFHRLLFRNTNWLFDPVTDPIIKILPDTFFLHCALVLLLWFGILWLGLWLYQKSSGDRKKDLKKHLTQF</sequence>
<protein>
    <submittedName>
        <fullName evidence="2">TIGR01906 family membrane protein</fullName>
    </submittedName>
</protein>
<keyword evidence="3" id="KW-1185">Reference proteome</keyword>
<proteinExistence type="predicted"/>
<dbReference type="NCBIfam" id="TIGR01906">
    <property type="entry name" value="integ_TIGR01906"/>
    <property type="match status" value="1"/>
</dbReference>
<name>A0A850R227_9LACO</name>
<dbReference type="InterPro" id="IPR010178">
    <property type="entry name" value="Lit"/>
</dbReference>
<dbReference type="AlphaFoldDB" id="A0A850R227"/>
<keyword evidence="1" id="KW-1133">Transmembrane helix</keyword>